<sequence>MSDCTLNNCDFRGLIEKTRNYHYFVESEKVTEEMLRELVDYARLAPSTSNLNLQPLRYLIACEEERNEKIFETLSWQGYLRGWGGPIKGVKPTGYIIVLGDKTVCSSYVADQGIAAQSILLGDTNKGLGGCIAAKVQRRKLREALDLPTRYEILLVIAIGKPGEEIVLEHQEPGADAYGWHDDQGNYHLPKRSLDSIILKY</sequence>
<reference evidence="4" key="1">
    <citation type="submission" date="2006-05" db="EMBL/GenBank/DDBJ databases">
        <title>Annotation of the draft genome assembly of Desulfuromonas acetoxidans DSM 684.</title>
        <authorList>
            <consortium name="US DOE Joint Genome Institute (JGI-ORNL)"/>
            <person name="Larimer F."/>
            <person name="Land M."/>
            <person name="Hauser L."/>
        </authorList>
    </citation>
    <scope>NUCLEOTIDE SEQUENCE [LARGE SCALE GENOMIC DNA]</scope>
    <source>
        <strain evidence="4">DSM 684</strain>
    </source>
</reference>
<dbReference type="EMBL" id="AAEW02000001">
    <property type="protein sequence ID" value="EAT17352.1"/>
    <property type="molecule type" value="Genomic_DNA"/>
</dbReference>
<proteinExistence type="inferred from homology"/>
<dbReference type="Proteomes" id="UP000005695">
    <property type="component" value="Unassembled WGS sequence"/>
</dbReference>
<dbReference type="SUPFAM" id="SSF55469">
    <property type="entry name" value="FMN-dependent nitroreductase-like"/>
    <property type="match status" value="1"/>
</dbReference>
<protein>
    <submittedName>
        <fullName evidence="4">Nitroreductase</fullName>
    </submittedName>
</protein>
<keyword evidence="2" id="KW-0560">Oxidoreductase</keyword>
<dbReference type="PANTHER" id="PTHR43673:SF10">
    <property type="entry name" value="NADH DEHYDROGENASE_NAD(P)H NITROREDUCTASE XCC3605-RELATED"/>
    <property type="match status" value="1"/>
</dbReference>
<dbReference type="PANTHER" id="PTHR43673">
    <property type="entry name" value="NAD(P)H NITROREDUCTASE YDGI-RELATED"/>
    <property type="match status" value="1"/>
</dbReference>
<dbReference type="CDD" id="cd02062">
    <property type="entry name" value="Nitro_FMN_reductase"/>
    <property type="match status" value="1"/>
</dbReference>
<gene>
    <name evidence="4" type="ORF">Dace_3218</name>
</gene>
<evidence type="ECO:0000313" key="4">
    <source>
        <dbReference type="EMBL" id="EAT17352.1"/>
    </source>
</evidence>
<dbReference type="Gene3D" id="3.40.109.10">
    <property type="entry name" value="NADH Oxidase"/>
    <property type="match status" value="1"/>
</dbReference>
<evidence type="ECO:0000256" key="1">
    <source>
        <dbReference type="ARBA" id="ARBA00007118"/>
    </source>
</evidence>
<evidence type="ECO:0000256" key="2">
    <source>
        <dbReference type="ARBA" id="ARBA00023002"/>
    </source>
</evidence>
<feature type="domain" description="Nitroreductase" evidence="3">
    <location>
        <begin position="110"/>
        <end position="161"/>
    </location>
</feature>
<accession>Q1K3V1</accession>
<name>Q1K3V1_DESA6</name>
<dbReference type="InterPro" id="IPR000415">
    <property type="entry name" value="Nitroreductase-like"/>
</dbReference>
<dbReference type="Gene3D" id="2.20.180.10">
    <property type="entry name" value="putative fmn-dependent nitroreductase like domains"/>
    <property type="match status" value="1"/>
</dbReference>
<comment type="caution">
    <text evidence="4">The sequence shown here is derived from an EMBL/GenBank/DDBJ whole genome shotgun (WGS) entry which is preliminary data.</text>
</comment>
<evidence type="ECO:0000259" key="3">
    <source>
        <dbReference type="Pfam" id="PF00881"/>
    </source>
</evidence>
<dbReference type="Pfam" id="PF00881">
    <property type="entry name" value="Nitroreductase"/>
    <property type="match status" value="1"/>
</dbReference>
<dbReference type="RefSeq" id="WP_005997647.1">
    <property type="nucleotide sequence ID" value="NZ_AAEW02000001.1"/>
</dbReference>
<dbReference type="InterPro" id="IPR029479">
    <property type="entry name" value="Nitroreductase"/>
</dbReference>
<dbReference type="InterPro" id="IPR023312">
    <property type="entry name" value="Put_nitroreductase_C_bac"/>
</dbReference>
<keyword evidence="5" id="KW-1185">Reference proteome</keyword>
<dbReference type="OrthoDB" id="9798230at2"/>
<dbReference type="AlphaFoldDB" id="Q1K3V1"/>
<comment type="similarity">
    <text evidence="1">Belongs to the nitroreductase family.</text>
</comment>
<dbReference type="GO" id="GO:0016491">
    <property type="term" value="F:oxidoreductase activity"/>
    <property type="evidence" value="ECO:0007669"/>
    <property type="project" value="UniProtKB-KW"/>
</dbReference>
<organism evidence="4 5">
    <name type="scientific">Desulfuromonas acetoxidans (strain DSM 684 / 11070)</name>
    <dbReference type="NCBI Taxonomy" id="281689"/>
    <lineage>
        <taxon>Bacteria</taxon>
        <taxon>Pseudomonadati</taxon>
        <taxon>Thermodesulfobacteriota</taxon>
        <taxon>Desulfuromonadia</taxon>
        <taxon>Desulfuromonadales</taxon>
        <taxon>Desulfuromonadaceae</taxon>
        <taxon>Desulfuromonas</taxon>
    </lineage>
</organism>
<reference evidence="4" key="2">
    <citation type="submission" date="2006-05" db="EMBL/GenBank/DDBJ databases">
        <title>Sequencing of the draft genome and assembly of Desulfuromonas acetoxidans DSM 684.</title>
        <authorList>
            <consortium name="US DOE Joint Genome Institute (JGI-PGF)"/>
            <person name="Copeland A."/>
            <person name="Lucas S."/>
            <person name="Lapidus A."/>
            <person name="Barry K."/>
            <person name="Detter J.C."/>
            <person name="Glavina del Rio T."/>
            <person name="Hammon N."/>
            <person name="Israni S."/>
            <person name="Dalin E."/>
            <person name="Tice H."/>
            <person name="Bruce D."/>
            <person name="Pitluck S."/>
            <person name="Richardson P."/>
        </authorList>
    </citation>
    <scope>NUCLEOTIDE SEQUENCE [LARGE SCALE GENOMIC DNA]</scope>
    <source>
        <strain evidence="4">DSM 684</strain>
    </source>
</reference>
<evidence type="ECO:0000313" key="5">
    <source>
        <dbReference type="Proteomes" id="UP000005695"/>
    </source>
</evidence>